<feature type="coiled-coil region" evidence="4">
    <location>
        <begin position="652"/>
        <end position="679"/>
    </location>
</feature>
<feature type="coiled-coil region" evidence="4">
    <location>
        <begin position="276"/>
        <end position="303"/>
    </location>
</feature>
<reference evidence="6" key="1">
    <citation type="journal article" date="2019" name="Int. J. Syst. Evol. Microbiol.">
        <title>The Global Catalogue of Microorganisms (GCM) 10K type strain sequencing project: providing services to taxonomists for standard genome sequencing and annotation.</title>
        <authorList>
            <consortium name="The Broad Institute Genomics Platform"/>
            <consortium name="The Broad Institute Genome Sequencing Center for Infectious Disease"/>
            <person name="Wu L."/>
            <person name="Ma J."/>
        </authorList>
    </citation>
    <scope>NUCLEOTIDE SEQUENCE [LARGE SCALE GENOMIC DNA]</scope>
    <source>
        <strain evidence="6">JCM 14546</strain>
    </source>
</reference>
<keyword evidence="6" id="KW-1185">Reference proteome</keyword>
<dbReference type="InterPro" id="IPR025662">
    <property type="entry name" value="Sigma_54_int_dom_ATP-bd_1"/>
</dbReference>
<name>A0ABP5ES90_9MICO</name>
<keyword evidence="1" id="KW-0227">DNA damage</keyword>
<evidence type="ECO:0000313" key="6">
    <source>
        <dbReference type="Proteomes" id="UP001500755"/>
    </source>
</evidence>
<dbReference type="Proteomes" id="UP001500755">
    <property type="component" value="Unassembled WGS sequence"/>
</dbReference>
<protein>
    <submittedName>
        <fullName evidence="5">ATP-binding protein</fullName>
    </submittedName>
</protein>
<evidence type="ECO:0000256" key="3">
    <source>
        <dbReference type="ARBA" id="ARBA00023236"/>
    </source>
</evidence>
<dbReference type="PROSITE" id="PS00675">
    <property type="entry name" value="SIGMA54_INTERACT_1"/>
    <property type="match status" value="1"/>
</dbReference>
<dbReference type="Pfam" id="PF13555">
    <property type="entry name" value="AAA_29"/>
    <property type="match status" value="1"/>
</dbReference>
<dbReference type="Gene3D" id="3.40.50.300">
    <property type="entry name" value="P-loop containing nucleotide triphosphate hydrolases"/>
    <property type="match status" value="1"/>
</dbReference>
<organism evidence="5 6">
    <name type="scientific">Brevibacterium samyangense</name>
    <dbReference type="NCBI Taxonomy" id="366888"/>
    <lineage>
        <taxon>Bacteria</taxon>
        <taxon>Bacillati</taxon>
        <taxon>Actinomycetota</taxon>
        <taxon>Actinomycetes</taxon>
        <taxon>Micrococcales</taxon>
        <taxon>Brevibacteriaceae</taxon>
        <taxon>Brevibacterium</taxon>
    </lineage>
</organism>
<evidence type="ECO:0000313" key="5">
    <source>
        <dbReference type="EMBL" id="GAA2003306.1"/>
    </source>
</evidence>
<dbReference type="InterPro" id="IPR027417">
    <property type="entry name" value="P-loop_NTPase"/>
</dbReference>
<evidence type="ECO:0000256" key="1">
    <source>
        <dbReference type="ARBA" id="ARBA00022763"/>
    </source>
</evidence>
<keyword evidence="5" id="KW-0067">ATP-binding</keyword>
<dbReference type="SUPFAM" id="SSF52540">
    <property type="entry name" value="P-loop containing nucleoside triphosphate hydrolases"/>
    <property type="match status" value="1"/>
</dbReference>
<keyword evidence="5" id="KW-0547">Nucleotide-binding</keyword>
<keyword evidence="3" id="KW-0742">SOS response</keyword>
<accession>A0ABP5ES90</accession>
<feature type="coiled-coil region" evidence="4">
    <location>
        <begin position="703"/>
        <end position="775"/>
    </location>
</feature>
<evidence type="ECO:0000256" key="4">
    <source>
        <dbReference type="SAM" id="Coils"/>
    </source>
</evidence>
<sequence>MTVDMQASLFEEPGVVPDPSVPGAPVPDTSAQWRLSRVDLFNWGTFSGEHSFHVPEKGLVITGDSGSGKSSILDAIATVLTPRQKLRYNAAAQDSSARSQDRSLMNYVRGAWRRTDALDTDEIVSDHLRRGATWSGILLRYDTAASRSGASAPVVLVALCKVNAGQAGSGDATPRFLFLREDTTLEAFVPFLESAFDTRGIKKAYPEAFVTSTQSAFLGRVWRTMGLGSEGALLLLHRTMAAKNLGTLDALFRDYMLDPPRTFDLADTAVAQFDELSGAHREVVNARRQLEQLDRALDSAEAWVAARDRVASAQEQLAAVDPVTNEWILELVAKEIDDKRREFDLAEERLRTSLADVSAAEDALEVARALVQEKGGAAIGAIREQVEHARKDVDSVEKARETTGRHLARAGISRVPDSQTEFRELLRTLEDSEVLAAEERRVTERENANAELIGTRVTVLNEVTADLESARASRSNVDRGLLEARTRVADATGLSPAELPFAAELLQVRTGFEDWTGAIERVLRPLSTMMLVDAAHIDRVVRALEGMNVGTRLVYQSVGADVPSPVSVGQDSLVHRVEVKRGSRFAAWLNHRLAERFDYTCVESADALVTTVQGLTRAGQVKHRGSRFEKDDRWRVDDRTRWILGFDATERITSLMERRAAAERDLRAAEHERDGIRKERGRLDARRHVAEDLRASGWDRLDRAAAVEAHRQLRERLTELTERNPDLAAAQKGFESRKEELARVRSVAEEERGERARLEARLNELEAARKQAREELLGTDHIVEDEVRTEIRERMEGLSSTRRVRSEDLLKLSKQVATELHEEENAAEKAASAAVVQYERVIRTFIADWPAVAVDLGPDIADHPAYRLIAERLRADALPQHEQRFLEMLRDQSMKNIGNLHMTIRRAPVEIRQGVEPVNGSLRRSYFDRGRYLQIRVKSRASKDLSEFLRDLETINSGGLGQTPTLEQADEKFAVMERVIGRLRATEPVDKRWRDTVLDTRKHVSFIAEEVTESGDVVNVHDSSDGLSGGQRQKLVIFCLAAALRFRLAAEEADVPSYGTVILDEAFDKADQTFTRMAMDIFTAFGFHMILVTPKKLLQTLEDYVGGIVLVENPNRNDSFVKVAEWEDIEDA</sequence>
<proteinExistence type="predicted"/>
<gene>
    <name evidence="5" type="ORF">GCM10009755_10350</name>
</gene>
<dbReference type="CDD" id="cd00267">
    <property type="entry name" value="ABC_ATPase"/>
    <property type="match status" value="1"/>
</dbReference>
<dbReference type="PANTHER" id="PTHR32182:SF0">
    <property type="entry name" value="DNA REPLICATION AND REPAIR PROTEIN RECF"/>
    <property type="match status" value="1"/>
</dbReference>
<evidence type="ECO:0000256" key="2">
    <source>
        <dbReference type="ARBA" id="ARBA00023204"/>
    </source>
</evidence>
<dbReference type="EMBL" id="BAAANO010000009">
    <property type="protein sequence ID" value="GAA2003306.1"/>
    <property type="molecule type" value="Genomic_DNA"/>
</dbReference>
<dbReference type="GO" id="GO:0005524">
    <property type="term" value="F:ATP binding"/>
    <property type="evidence" value="ECO:0007669"/>
    <property type="project" value="UniProtKB-KW"/>
</dbReference>
<dbReference type="RefSeq" id="WP_344307615.1">
    <property type="nucleotide sequence ID" value="NZ_BAAANO010000009.1"/>
</dbReference>
<keyword evidence="2" id="KW-0234">DNA repair</keyword>
<keyword evidence="4" id="KW-0175">Coiled coil</keyword>
<dbReference type="PANTHER" id="PTHR32182">
    <property type="entry name" value="DNA REPLICATION AND REPAIR PROTEIN RECF"/>
    <property type="match status" value="1"/>
</dbReference>
<dbReference type="Pfam" id="PF13558">
    <property type="entry name" value="SbcC_Walker_B"/>
    <property type="match status" value="1"/>
</dbReference>
<comment type="caution">
    <text evidence="5">The sequence shown here is derived from an EMBL/GenBank/DDBJ whole genome shotgun (WGS) entry which is preliminary data.</text>
</comment>